<comment type="caution">
    <text evidence="7">The sequence shown here is derived from an EMBL/GenBank/DDBJ whole genome shotgun (WGS) entry which is preliminary data.</text>
</comment>
<feature type="compositionally biased region" description="Basic and acidic residues" evidence="4">
    <location>
        <begin position="669"/>
        <end position="679"/>
    </location>
</feature>
<dbReference type="Gene3D" id="2.60.40.3120">
    <property type="match status" value="1"/>
</dbReference>
<feature type="transmembrane region" description="Helical" evidence="5">
    <location>
        <begin position="719"/>
        <end position="739"/>
    </location>
</feature>
<evidence type="ECO:0000256" key="1">
    <source>
        <dbReference type="ARBA" id="ARBA00001947"/>
    </source>
</evidence>
<keyword evidence="5" id="KW-0472">Membrane</keyword>
<dbReference type="InterPro" id="IPR000834">
    <property type="entry name" value="Peptidase_M14"/>
</dbReference>
<comment type="cofactor">
    <cofactor evidence="1">
        <name>Zn(2+)</name>
        <dbReference type="ChEBI" id="CHEBI:29105"/>
    </cofactor>
</comment>
<keyword evidence="5" id="KW-1133">Transmembrane helix</keyword>
<dbReference type="Pfam" id="PF18027">
    <property type="entry name" value="Pepdidase_M14_N"/>
    <property type="match status" value="1"/>
</dbReference>
<gene>
    <name evidence="7" type="ORF">AKO1_015468</name>
</gene>
<dbReference type="InterPro" id="IPR040626">
    <property type="entry name" value="Pepdidase_M14_N"/>
</dbReference>
<feature type="region of interest" description="Disordered" evidence="4">
    <location>
        <begin position="45"/>
        <end position="73"/>
    </location>
</feature>
<dbReference type="Gene3D" id="3.40.630.10">
    <property type="entry name" value="Zn peptidases"/>
    <property type="match status" value="1"/>
</dbReference>
<evidence type="ECO:0000313" key="7">
    <source>
        <dbReference type="EMBL" id="KAL0488310.1"/>
    </source>
</evidence>
<dbReference type="AlphaFoldDB" id="A0AAW2ZHM8"/>
<dbReference type="InterPro" id="IPR050821">
    <property type="entry name" value="Cytosolic_carboxypeptidase"/>
</dbReference>
<protein>
    <recommendedName>
        <fullName evidence="6">Peptidase M14 domain-containing protein</fullName>
    </recommendedName>
</protein>
<feature type="domain" description="Peptidase M14" evidence="6">
    <location>
        <begin position="333"/>
        <end position="600"/>
    </location>
</feature>
<evidence type="ECO:0000259" key="6">
    <source>
        <dbReference type="PROSITE" id="PS52035"/>
    </source>
</evidence>
<dbReference type="GO" id="GO:0008270">
    <property type="term" value="F:zinc ion binding"/>
    <property type="evidence" value="ECO:0007669"/>
    <property type="project" value="InterPro"/>
</dbReference>
<feature type="active site" description="Proton donor/acceptor" evidence="3">
    <location>
        <position position="564"/>
    </location>
</feature>
<feature type="region of interest" description="Disordered" evidence="4">
    <location>
        <begin position="119"/>
        <end position="146"/>
    </location>
</feature>
<reference evidence="7 8" key="1">
    <citation type="submission" date="2024-03" db="EMBL/GenBank/DDBJ databases">
        <title>The Acrasis kona genome and developmental transcriptomes reveal deep origins of eukaryotic multicellular pathways.</title>
        <authorList>
            <person name="Sheikh S."/>
            <person name="Fu C.-J."/>
            <person name="Brown M.W."/>
            <person name="Baldauf S.L."/>
        </authorList>
    </citation>
    <scope>NUCLEOTIDE SEQUENCE [LARGE SCALE GENOMIC DNA]</scope>
    <source>
        <strain evidence="7 8">ATCC MYA-3509</strain>
    </source>
</reference>
<sequence>MTADSSIIGVEASIAPQIRDDALHENNITKRGNGVLLVIPTNNVAKKSPKRPKTHASDFEGLMIPGPDHISDLPKEREPIYKQPEDLKGRLKTADQLKKSNVKFTNRVVYDSIAPNPFLVKDNNEDSSTAEMDDEEEDLQAHRDSQYTPSEYIKVKLLKQNGEDVMAECMDLDEERILLQHEGILQGCQQPYYMPTGPEDSTLIFESRFESGNLRRATLVAENEYDLHLNNDKGTRGHTQWFYFAVSNMAKGRKYKFNIVNLLKPDSLFNIGLRPLIYSTRYAQERQVGWYRGGYDICYYKNKIKKEKGDYYTLTWTFSCETDDDTYFFTQSYPYTYSLLQKQLHSLDETLKDSNFYQRELLCKSMGDLRCDMLTITSPDPPASRPGVILTARVHPGEVNASWMMKGAIEYLTSNRAEARELRDRFVFKIIPMINPDGVVYGNYRCNLAGADLNRKYDDPSKERHPTILHVKKLAKKFSEERNVELFCDMHGHSRKKNIFMYGCLEPNDSARSREIRIFPKLLSTMSDLFNFKDCSFNLSKLKLNTGRIVMYSEVNIMNSFTMEASFCGCDYGRLANLHFLTSDLEEMGKNLLQALLVYRTDQQIVNSLRKELGGDDKNAVESPCDGITSLGSDDGDNTDMTIIKTKKYKKTRKLSGARREVRKFQELMIHEQDDSGREDADDEQDGGRIKYTEQPTTPRKLSKAEVPSDKSVDMYSRAYSIITLFMFVLVVFLSIYLFK</sequence>
<dbReference type="PANTHER" id="PTHR12756:SF45">
    <property type="entry name" value="CYTOSOLIC CARBOXYPEPTIDASE NNA1"/>
    <property type="match status" value="1"/>
</dbReference>
<evidence type="ECO:0000256" key="4">
    <source>
        <dbReference type="SAM" id="MobiDB-lite"/>
    </source>
</evidence>
<accession>A0AAW2ZHM8</accession>
<dbReference type="SUPFAM" id="SSF53187">
    <property type="entry name" value="Zn-dependent exopeptidases"/>
    <property type="match status" value="1"/>
</dbReference>
<evidence type="ECO:0000256" key="5">
    <source>
        <dbReference type="SAM" id="Phobius"/>
    </source>
</evidence>
<dbReference type="GO" id="GO:0006508">
    <property type="term" value="P:proteolysis"/>
    <property type="evidence" value="ECO:0007669"/>
    <property type="project" value="InterPro"/>
</dbReference>
<dbReference type="PROSITE" id="PS52035">
    <property type="entry name" value="PEPTIDASE_M14"/>
    <property type="match status" value="1"/>
</dbReference>
<keyword evidence="5" id="KW-0812">Transmembrane</keyword>
<evidence type="ECO:0000256" key="3">
    <source>
        <dbReference type="PROSITE-ProRule" id="PRU01379"/>
    </source>
</evidence>
<proteinExistence type="inferred from homology"/>
<keyword evidence="8" id="KW-1185">Reference proteome</keyword>
<comment type="similarity">
    <text evidence="2 3">Belongs to the peptidase M14 family.</text>
</comment>
<dbReference type="EMBL" id="JAOPGA020001432">
    <property type="protein sequence ID" value="KAL0488310.1"/>
    <property type="molecule type" value="Genomic_DNA"/>
</dbReference>
<dbReference type="Proteomes" id="UP001431209">
    <property type="component" value="Unassembled WGS sequence"/>
</dbReference>
<dbReference type="Pfam" id="PF00246">
    <property type="entry name" value="Peptidase_M14"/>
    <property type="match status" value="1"/>
</dbReference>
<feature type="region of interest" description="Disordered" evidence="4">
    <location>
        <begin position="669"/>
        <end position="708"/>
    </location>
</feature>
<organism evidence="7 8">
    <name type="scientific">Acrasis kona</name>
    <dbReference type="NCBI Taxonomy" id="1008807"/>
    <lineage>
        <taxon>Eukaryota</taxon>
        <taxon>Discoba</taxon>
        <taxon>Heterolobosea</taxon>
        <taxon>Tetramitia</taxon>
        <taxon>Eutetramitia</taxon>
        <taxon>Acrasidae</taxon>
        <taxon>Acrasis</taxon>
    </lineage>
</organism>
<name>A0AAW2ZHM8_9EUKA</name>
<dbReference type="PANTHER" id="PTHR12756">
    <property type="entry name" value="CYTOSOLIC CARBOXYPEPTIDASE"/>
    <property type="match status" value="1"/>
</dbReference>
<evidence type="ECO:0000256" key="2">
    <source>
        <dbReference type="ARBA" id="ARBA00005988"/>
    </source>
</evidence>
<evidence type="ECO:0000313" key="8">
    <source>
        <dbReference type="Proteomes" id="UP001431209"/>
    </source>
</evidence>
<dbReference type="GO" id="GO:0004181">
    <property type="term" value="F:metallocarboxypeptidase activity"/>
    <property type="evidence" value="ECO:0007669"/>
    <property type="project" value="InterPro"/>
</dbReference>